<keyword evidence="5" id="KW-0808">Transferase</keyword>
<evidence type="ECO:0000256" key="2">
    <source>
        <dbReference type="ARBA" id="ARBA00022840"/>
    </source>
</evidence>
<gene>
    <name evidence="5" type="ORF">QBC35DRAFT_167495</name>
</gene>
<feature type="compositionally biased region" description="Low complexity" evidence="3">
    <location>
        <begin position="395"/>
        <end position="410"/>
    </location>
</feature>
<name>A0AAN6WVQ1_9PEZI</name>
<protein>
    <submittedName>
        <fullName evidence="5">Kinase-like domain-containing protein</fullName>
    </submittedName>
</protein>
<organism evidence="5 6">
    <name type="scientific">Podospora australis</name>
    <dbReference type="NCBI Taxonomy" id="1536484"/>
    <lineage>
        <taxon>Eukaryota</taxon>
        <taxon>Fungi</taxon>
        <taxon>Dikarya</taxon>
        <taxon>Ascomycota</taxon>
        <taxon>Pezizomycotina</taxon>
        <taxon>Sordariomycetes</taxon>
        <taxon>Sordariomycetidae</taxon>
        <taxon>Sordariales</taxon>
        <taxon>Podosporaceae</taxon>
        <taxon>Podospora</taxon>
    </lineage>
</organism>
<dbReference type="PANTHER" id="PTHR24346">
    <property type="entry name" value="MAP/MICROTUBULE AFFINITY-REGULATING KINASE"/>
    <property type="match status" value="1"/>
</dbReference>
<evidence type="ECO:0000313" key="5">
    <source>
        <dbReference type="EMBL" id="KAK4189109.1"/>
    </source>
</evidence>
<feature type="domain" description="Protein kinase" evidence="4">
    <location>
        <begin position="438"/>
        <end position="767"/>
    </location>
</feature>
<keyword evidence="1" id="KW-0547">Nucleotide-binding</keyword>
<evidence type="ECO:0000313" key="6">
    <source>
        <dbReference type="Proteomes" id="UP001302126"/>
    </source>
</evidence>
<reference evidence="5" key="2">
    <citation type="submission" date="2023-05" db="EMBL/GenBank/DDBJ databases">
        <authorList>
            <consortium name="Lawrence Berkeley National Laboratory"/>
            <person name="Steindorff A."/>
            <person name="Hensen N."/>
            <person name="Bonometti L."/>
            <person name="Westerberg I."/>
            <person name="Brannstrom I.O."/>
            <person name="Guillou S."/>
            <person name="Cros-Aarteil S."/>
            <person name="Calhoun S."/>
            <person name="Haridas S."/>
            <person name="Kuo A."/>
            <person name="Mondo S."/>
            <person name="Pangilinan J."/>
            <person name="Riley R."/>
            <person name="Labutti K."/>
            <person name="Andreopoulos B."/>
            <person name="Lipzen A."/>
            <person name="Chen C."/>
            <person name="Yanf M."/>
            <person name="Daum C."/>
            <person name="Ng V."/>
            <person name="Clum A."/>
            <person name="Ohm R."/>
            <person name="Martin F."/>
            <person name="Silar P."/>
            <person name="Natvig D."/>
            <person name="Lalanne C."/>
            <person name="Gautier V."/>
            <person name="Ament-Velasquez S.L."/>
            <person name="Kruys A."/>
            <person name="Hutchinson M.I."/>
            <person name="Powell A.J."/>
            <person name="Barry K."/>
            <person name="Miller A.N."/>
            <person name="Grigoriev I.V."/>
            <person name="Debuchy R."/>
            <person name="Gladieux P."/>
            <person name="Thoren M.H."/>
            <person name="Johannesson H."/>
        </authorList>
    </citation>
    <scope>NUCLEOTIDE SEQUENCE</scope>
    <source>
        <strain evidence="5">PSN309</strain>
    </source>
</reference>
<dbReference type="InterPro" id="IPR008271">
    <property type="entry name" value="Ser/Thr_kinase_AS"/>
</dbReference>
<feature type="region of interest" description="Disordered" evidence="3">
    <location>
        <begin position="1"/>
        <end position="34"/>
    </location>
</feature>
<reference evidence="5" key="1">
    <citation type="journal article" date="2023" name="Mol. Phylogenet. Evol.">
        <title>Genome-scale phylogeny and comparative genomics of the fungal order Sordariales.</title>
        <authorList>
            <person name="Hensen N."/>
            <person name="Bonometti L."/>
            <person name="Westerberg I."/>
            <person name="Brannstrom I.O."/>
            <person name="Guillou S."/>
            <person name="Cros-Aarteil S."/>
            <person name="Calhoun S."/>
            <person name="Haridas S."/>
            <person name="Kuo A."/>
            <person name="Mondo S."/>
            <person name="Pangilinan J."/>
            <person name="Riley R."/>
            <person name="LaButti K."/>
            <person name="Andreopoulos B."/>
            <person name="Lipzen A."/>
            <person name="Chen C."/>
            <person name="Yan M."/>
            <person name="Daum C."/>
            <person name="Ng V."/>
            <person name="Clum A."/>
            <person name="Steindorff A."/>
            <person name="Ohm R.A."/>
            <person name="Martin F."/>
            <person name="Silar P."/>
            <person name="Natvig D.O."/>
            <person name="Lalanne C."/>
            <person name="Gautier V."/>
            <person name="Ament-Velasquez S.L."/>
            <person name="Kruys A."/>
            <person name="Hutchinson M.I."/>
            <person name="Powell A.J."/>
            <person name="Barry K."/>
            <person name="Miller A.N."/>
            <person name="Grigoriev I.V."/>
            <person name="Debuchy R."/>
            <person name="Gladieux P."/>
            <person name="Hiltunen Thoren M."/>
            <person name="Johannesson H."/>
        </authorList>
    </citation>
    <scope>NUCLEOTIDE SEQUENCE</scope>
    <source>
        <strain evidence="5">PSN309</strain>
    </source>
</reference>
<dbReference type="PROSITE" id="PS50011">
    <property type="entry name" value="PROTEIN_KINASE_DOM"/>
    <property type="match status" value="1"/>
</dbReference>
<dbReference type="SMART" id="SM00220">
    <property type="entry name" value="S_TKc"/>
    <property type="match status" value="1"/>
</dbReference>
<feature type="compositionally biased region" description="Polar residues" evidence="3">
    <location>
        <begin position="268"/>
        <end position="277"/>
    </location>
</feature>
<feature type="compositionally biased region" description="Low complexity" evidence="3">
    <location>
        <begin position="127"/>
        <end position="143"/>
    </location>
</feature>
<dbReference type="Gene3D" id="1.10.510.10">
    <property type="entry name" value="Transferase(Phosphotransferase) domain 1"/>
    <property type="match status" value="1"/>
</dbReference>
<accession>A0AAN6WVQ1</accession>
<dbReference type="InterPro" id="IPR011009">
    <property type="entry name" value="Kinase-like_dom_sf"/>
</dbReference>
<evidence type="ECO:0000256" key="1">
    <source>
        <dbReference type="ARBA" id="ARBA00022741"/>
    </source>
</evidence>
<evidence type="ECO:0000259" key="4">
    <source>
        <dbReference type="PROSITE" id="PS50011"/>
    </source>
</evidence>
<dbReference type="PROSITE" id="PS00108">
    <property type="entry name" value="PROTEIN_KINASE_ST"/>
    <property type="match status" value="1"/>
</dbReference>
<feature type="region of interest" description="Disordered" evidence="3">
    <location>
        <begin position="99"/>
        <end position="155"/>
    </location>
</feature>
<dbReference type="Proteomes" id="UP001302126">
    <property type="component" value="Unassembled WGS sequence"/>
</dbReference>
<proteinExistence type="predicted"/>
<sequence length="789" mass="85200">MASRPPPHLDPASFSSVPSGFQSSSDRRGDISSHHGSFIDAAASIAAAEVLNKRNAHANSAVDIAASSNSPYPPTFTSAPTALDHLDYSMNVTSMSDASHRLSSSPVQFRSHTIAPSPPLPHPPRASSPSPTSSTQGPSPISSYAPRSPYQPSQLGGTALRLQTEFRAPSYQNSEILNGFTTPHKTAKRPNLSLHHKTSASSLHPLSRTPSLKTGGLSGAFGSASAASSTVASPVISAMGDVTPLPSPLLSSHSPGPWKKLGRHLSPETPTFSSATIDNALGAHPGDESHTATPTRVVKKSYGGLTSGHAPTGAPGGSQDVEHLPKPQSHTRNRSISEYKPDPMLIPKRMSTVSGTRVKGDVSNLSDGHMRREPHLSESRGLTPVEKPPTPPPSESSLSAADSSSVRGSDISTGGKQQPPPAEYFEAYGRYDRKRRRWLAVKMLGQGTFSRVVLATSQVSSSLSDDEDSPNGGFPTTDPPTKLERSSLVAVKICEHGPLGGASEDRIEMSLKRELEIMRAIRHPSLVNLKAWSIEPSRAILVLSYYPGGDLFDVASRHRNLLRPSLLRRIFAELVGAVSYLHDQRIVHRDIKLENVMVNLTPAELQTTSTDWMTYPYSVITLGDLGLSRHVADDEKLETRCGSDDYAAPEVIMGQPYDGRAIDAWSLGVLLYALLEGRLPFDPPPGVGDYAMQMRMRSRTSHRIARVEWRWIEFGAAEGEDGEGDHEADFAKFDAKGLRGAMEVVEGLLKRARSRWPLTKVAQMEWVSDAIQIAGGIKFREEEEGEEVL</sequence>
<dbReference type="PANTHER" id="PTHR24346:SF30">
    <property type="entry name" value="MATERNAL EMBRYONIC LEUCINE ZIPPER KINASE"/>
    <property type="match status" value="1"/>
</dbReference>
<feature type="compositionally biased region" description="Pro residues" evidence="3">
    <location>
        <begin position="116"/>
        <end position="126"/>
    </location>
</feature>
<dbReference type="SUPFAM" id="SSF56112">
    <property type="entry name" value="Protein kinase-like (PK-like)"/>
    <property type="match status" value="1"/>
</dbReference>
<dbReference type="Pfam" id="PF00069">
    <property type="entry name" value="Pkinase"/>
    <property type="match status" value="1"/>
</dbReference>
<comment type="caution">
    <text evidence="5">The sequence shown here is derived from an EMBL/GenBank/DDBJ whole genome shotgun (WGS) entry which is preliminary data.</text>
</comment>
<feature type="region of interest" description="Disordered" evidence="3">
    <location>
        <begin position="247"/>
        <end position="424"/>
    </location>
</feature>
<dbReference type="GO" id="GO:0035556">
    <property type="term" value="P:intracellular signal transduction"/>
    <property type="evidence" value="ECO:0007669"/>
    <property type="project" value="TreeGrafter"/>
</dbReference>
<keyword evidence="6" id="KW-1185">Reference proteome</keyword>
<dbReference type="GO" id="GO:0005524">
    <property type="term" value="F:ATP binding"/>
    <property type="evidence" value="ECO:0007669"/>
    <property type="project" value="UniProtKB-KW"/>
</dbReference>
<dbReference type="FunFam" id="1.10.510.10:FF:000640">
    <property type="entry name" value="Serine/threonine-protein kinase PRR1"/>
    <property type="match status" value="1"/>
</dbReference>
<dbReference type="GO" id="GO:0004674">
    <property type="term" value="F:protein serine/threonine kinase activity"/>
    <property type="evidence" value="ECO:0007669"/>
    <property type="project" value="TreeGrafter"/>
</dbReference>
<keyword evidence="2" id="KW-0067">ATP-binding</keyword>
<feature type="region of interest" description="Disordered" evidence="3">
    <location>
        <begin position="461"/>
        <end position="482"/>
    </location>
</feature>
<dbReference type="EMBL" id="MU864379">
    <property type="protein sequence ID" value="KAK4189109.1"/>
    <property type="molecule type" value="Genomic_DNA"/>
</dbReference>
<feature type="compositionally biased region" description="Polar residues" evidence="3">
    <location>
        <begin position="99"/>
        <end position="111"/>
    </location>
</feature>
<dbReference type="GO" id="GO:0005737">
    <property type="term" value="C:cytoplasm"/>
    <property type="evidence" value="ECO:0007669"/>
    <property type="project" value="TreeGrafter"/>
</dbReference>
<feature type="compositionally biased region" description="Basic and acidic residues" evidence="3">
    <location>
        <begin position="368"/>
        <end position="378"/>
    </location>
</feature>
<evidence type="ECO:0000256" key="3">
    <source>
        <dbReference type="SAM" id="MobiDB-lite"/>
    </source>
</evidence>
<dbReference type="AlphaFoldDB" id="A0AAN6WVQ1"/>
<dbReference type="InterPro" id="IPR000719">
    <property type="entry name" value="Prot_kinase_dom"/>
</dbReference>
<feature type="compositionally biased region" description="Low complexity" evidence="3">
    <location>
        <begin position="13"/>
        <end position="24"/>
    </location>
</feature>
<keyword evidence="5" id="KW-0418">Kinase</keyword>